<dbReference type="InterPro" id="IPR000595">
    <property type="entry name" value="cNMP-bd_dom"/>
</dbReference>
<evidence type="ECO:0000313" key="3">
    <source>
        <dbReference type="Proteomes" id="UP000321935"/>
    </source>
</evidence>
<dbReference type="InterPro" id="IPR014710">
    <property type="entry name" value="RmlC-like_jellyroll"/>
</dbReference>
<dbReference type="SUPFAM" id="SSF51206">
    <property type="entry name" value="cAMP-binding domain-like"/>
    <property type="match status" value="1"/>
</dbReference>
<organism evidence="2 3">
    <name type="scientific">Algoriphagus aquimarinus</name>
    <dbReference type="NCBI Taxonomy" id="237018"/>
    <lineage>
        <taxon>Bacteria</taxon>
        <taxon>Pseudomonadati</taxon>
        <taxon>Bacteroidota</taxon>
        <taxon>Cytophagia</taxon>
        <taxon>Cytophagales</taxon>
        <taxon>Cyclobacteriaceae</taxon>
        <taxon>Algoriphagus</taxon>
    </lineage>
</organism>
<name>A0A5C7AZC6_9BACT</name>
<comment type="caution">
    <text evidence="2">The sequence shown here is derived from an EMBL/GenBank/DDBJ whole genome shotgun (WGS) entry which is preliminary data.</text>
</comment>
<dbReference type="Pfam" id="PF00027">
    <property type="entry name" value="cNMP_binding"/>
    <property type="match status" value="1"/>
</dbReference>
<dbReference type="RefSeq" id="WP_146915727.1">
    <property type="nucleotide sequence ID" value="NZ_VORW01000002.1"/>
</dbReference>
<feature type="domain" description="Cyclic nucleotide-binding" evidence="1">
    <location>
        <begin position="32"/>
        <end position="119"/>
    </location>
</feature>
<dbReference type="Proteomes" id="UP000321935">
    <property type="component" value="Unassembled WGS sequence"/>
</dbReference>
<dbReference type="AlphaFoldDB" id="A0A5C7AZC6"/>
<evidence type="ECO:0000313" key="2">
    <source>
        <dbReference type="EMBL" id="TXE13534.1"/>
    </source>
</evidence>
<protein>
    <submittedName>
        <fullName evidence="2">Crp/Fnr family transcriptional regulator</fullName>
    </submittedName>
</protein>
<dbReference type="InterPro" id="IPR018490">
    <property type="entry name" value="cNMP-bd_dom_sf"/>
</dbReference>
<accession>A0A5C7AZC6</accession>
<proteinExistence type="predicted"/>
<dbReference type="OrthoDB" id="758145at2"/>
<evidence type="ECO:0000259" key="1">
    <source>
        <dbReference type="Pfam" id="PF00027"/>
    </source>
</evidence>
<sequence length="191" mass="22126">MEHLNKFLNYLSDIYAISTEAKKEISDLTTIVHIKKNNNLQSIGQTCRTIYFVVEGIARINYFKEDKDVTEYFAFENDMIIRAESLFTGKQSHKAIQAISDTSFIAIPAALLFGLFEKHHEVERLFRKIVERSYVDTINRLESLQFHTAEERYQDLIKKSPEVVREIPLKYIASYLGITQVSLSRIRAAIS</sequence>
<dbReference type="EMBL" id="VORW01000002">
    <property type="protein sequence ID" value="TXE13534.1"/>
    <property type="molecule type" value="Genomic_DNA"/>
</dbReference>
<gene>
    <name evidence="2" type="ORF">ESV85_06045</name>
</gene>
<reference evidence="2 3" key="1">
    <citation type="submission" date="2019-08" db="EMBL/GenBank/DDBJ databases">
        <title>Genomes sequence of Algoriphagus aquimarinus ACAM450.</title>
        <authorList>
            <person name="Bowman J.P."/>
        </authorList>
    </citation>
    <scope>NUCLEOTIDE SEQUENCE [LARGE SCALE GENOMIC DNA]</scope>
    <source>
        <strain evidence="2 3">ACAM 450</strain>
    </source>
</reference>
<dbReference type="Gene3D" id="2.60.120.10">
    <property type="entry name" value="Jelly Rolls"/>
    <property type="match status" value="1"/>
</dbReference>